<comment type="caution">
    <text evidence="5">The sequence shown here is derived from an EMBL/GenBank/DDBJ whole genome shotgun (WGS) entry which is preliminary data.</text>
</comment>
<sequence>MTFYLDPNFQQPLPSNPLRVPVGTDVYVKVFTQATDWTVKMRVHTCYTKPSPTSPDHLRYNLIQNGCEVDTNTHLISQSTHETRFVFQDFEYTSNHQGIHVMCDATFCSTSDYSRQCTQTCNSTIRRNVNVKRGDGVTTSSYDFTAEGVTGSDKKTTEDKAGDIQ</sequence>
<keyword evidence="2" id="KW-1015">Disulfide bond</keyword>
<evidence type="ECO:0000259" key="4">
    <source>
        <dbReference type="PROSITE" id="PS51034"/>
    </source>
</evidence>
<feature type="domain" description="ZP" evidence="4">
    <location>
        <begin position="1"/>
        <end position="124"/>
    </location>
</feature>
<reference evidence="5" key="1">
    <citation type="journal article" date="2019" name="bioRxiv">
        <title>The Genome of the Zebra Mussel, Dreissena polymorpha: A Resource for Invasive Species Research.</title>
        <authorList>
            <person name="McCartney M.A."/>
            <person name="Auch B."/>
            <person name="Kono T."/>
            <person name="Mallez S."/>
            <person name="Zhang Y."/>
            <person name="Obille A."/>
            <person name="Becker A."/>
            <person name="Abrahante J.E."/>
            <person name="Garbe J."/>
            <person name="Badalamenti J.P."/>
            <person name="Herman A."/>
            <person name="Mangelson H."/>
            <person name="Liachko I."/>
            <person name="Sullivan S."/>
            <person name="Sone E.D."/>
            <person name="Koren S."/>
            <person name="Silverstein K.A.T."/>
            <person name="Beckman K.B."/>
            <person name="Gohl D.M."/>
        </authorList>
    </citation>
    <scope>NUCLEOTIDE SEQUENCE</scope>
    <source>
        <strain evidence="5">Duluth1</strain>
        <tissue evidence="5">Whole animal</tissue>
    </source>
</reference>
<dbReference type="PANTHER" id="PTHR14002:SF43">
    <property type="entry name" value="DELTA-LIKE PROTEIN"/>
    <property type="match status" value="1"/>
</dbReference>
<feature type="compositionally biased region" description="Basic and acidic residues" evidence="3">
    <location>
        <begin position="152"/>
        <end position="165"/>
    </location>
</feature>
<evidence type="ECO:0000313" key="5">
    <source>
        <dbReference type="EMBL" id="KAH3842020.1"/>
    </source>
</evidence>
<dbReference type="PROSITE" id="PS51034">
    <property type="entry name" value="ZP_2"/>
    <property type="match status" value="1"/>
</dbReference>
<dbReference type="EMBL" id="JAIWYP010000004">
    <property type="protein sequence ID" value="KAH3842020.1"/>
    <property type="molecule type" value="Genomic_DNA"/>
</dbReference>
<evidence type="ECO:0000256" key="2">
    <source>
        <dbReference type="ARBA" id="ARBA00023157"/>
    </source>
</evidence>
<dbReference type="AlphaFoldDB" id="A0A9D4KM00"/>
<dbReference type="Pfam" id="PF00100">
    <property type="entry name" value="Zona_pellucida"/>
    <property type="match status" value="1"/>
</dbReference>
<evidence type="ECO:0000313" key="6">
    <source>
        <dbReference type="Proteomes" id="UP000828390"/>
    </source>
</evidence>
<accession>A0A9D4KM00</accession>
<dbReference type="InterPro" id="IPR001507">
    <property type="entry name" value="ZP_dom"/>
</dbReference>
<dbReference type="PANTHER" id="PTHR14002">
    <property type="entry name" value="ENDOGLIN/TGF-BETA RECEPTOR TYPE III"/>
    <property type="match status" value="1"/>
</dbReference>
<proteinExistence type="predicted"/>
<dbReference type="Proteomes" id="UP000828390">
    <property type="component" value="Unassembled WGS sequence"/>
</dbReference>
<gene>
    <name evidence="5" type="ORF">DPMN_115508</name>
</gene>
<keyword evidence="1" id="KW-0732">Signal</keyword>
<organism evidence="5 6">
    <name type="scientific">Dreissena polymorpha</name>
    <name type="common">Zebra mussel</name>
    <name type="synonym">Mytilus polymorpha</name>
    <dbReference type="NCBI Taxonomy" id="45954"/>
    <lineage>
        <taxon>Eukaryota</taxon>
        <taxon>Metazoa</taxon>
        <taxon>Spiralia</taxon>
        <taxon>Lophotrochozoa</taxon>
        <taxon>Mollusca</taxon>
        <taxon>Bivalvia</taxon>
        <taxon>Autobranchia</taxon>
        <taxon>Heteroconchia</taxon>
        <taxon>Euheterodonta</taxon>
        <taxon>Imparidentia</taxon>
        <taxon>Neoheterodontei</taxon>
        <taxon>Myida</taxon>
        <taxon>Dreissenoidea</taxon>
        <taxon>Dreissenidae</taxon>
        <taxon>Dreissena</taxon>
    </lineage>
</organism>
<dbReference type="InterPro" id="IPR055355">
    <property type="entry name" value="ZP-C"/>
</dbReference>
<evidence type="ECO:0000256" key="3">
    <source>
        <dbReference type="SAM" id="MobiDB-lite"/>
    </source>
</evidence>
<name>A0A9D4KM00_DREPO</name>
<dbReference type="Gene3D" id="2.60.40.4100">
    <property type="entry name" value="Zona pellucida, ZP-C domain"/>
    <property type="match status" value="1"/>
</dbReference>
<protein>
    <recommendedName>
        <fullName evidence="4">ZP domain-containing protein</fullName>
    </recommendedName>
</protein>
<dbReference type="InterPro" id="IPR042235">
    <property type="entry name" value="ZP-C_dom"/>
</dbReference>
<reference evidence="5" key="2">
    <citation type="submission" date="2020-11" db="EMBL/GenBank/DDBJ databases">
        <authorList>
            <person name="McCartney M.A."/>
            <person name="Auch B."/>
            <person name="Kono T."/>
            <person name="Mallez S."/>
            <person name="Becker A."/>
            <person name="Gohl D.M."/>
            <person name="Silverstein K.A.T."/>
            <person name="Koren S."/>
            <person name="Bechman K.B."/>
            <person name="Herman A."/>
            <person name="Abrahante J.E."/>
            <person name="Garbe J."/>
        </authorList>
    </citation>
    <scope>NUCLEOTIDE SEQUENCE</scope>
    <source>
        <strain evidence="5">Duluth1</strain>
        <tissue evidence="5">Whole animal</tissue>
    </source>
</reference>
<keyword evidence="6" id="KW-1185">Reference proteome</keyword>
<evidence type="ECO:0000256" key="1">
    <source>
        <dbReference type="ARBA" id="ARBA00022729"/>
    </source>
</evidence>
<feature type="region of interest" description="Disordered" evidence="3">
    <location>
        <begin position="142"/>
        <end position="165"/>
    </location>
</feature>